<proteinExistence type="predicted"/>
<dbReference type="Proteomes" id="UP000198520">
    <property type="component" value="Unassembled WGS sequence"/>
</dbReference>
<gene>
    <name evidence="2" type="ORF">SAMN04488035_1950</name>
</gene>
<dbReference type="AlphaFoldDB" id="A0A1I2GUK5"/>
<evidence type="ECO:0000256" key="1">
    <source>
        <dbReference type="SAM" id="SignalP"/>
    </source>
</evidence>
<feature type="chain" id="PRO_5011715953" evidence="1">
    <location>
        <begin position="28"/>
        <end position="135"/>
    </location>
</feature>
<dbReference type="RefSeq" id="WP_093377938.1">
    <property type="nucleotide sequence ID" value="NZ_BNAN01000003.1"/>
</dbReference>
<feature type="signal peptide" evidence="1">
    <location>
        <begin position="1"/>
        <end position="27"/>
    </location>
</feature>
<sequence>MASSKNRKAAALALAVVGVAGLSIASAATLNVGTSSLGAAQTIVEACQEDSDQIAIDFTNAYSSTVKGYTVSSVDLSGLTGCVGPEMNYQITLTKGDGSTLTELTGKGLTATKKIALTASVKAADVEGVAVVIYS</sequence>
<evidence type="ECO:0000313" key="3">
    <source>
        <dbReference type="Proteomes" id="UP000198520"/>
    </source>
</evidence>
<evidence type="ECO:0000313" key="2">
    <source>
        <dbReference type="EMBL" id="SFF20261.1"/>
    </source>
</evidence>
<protein>
    <submittedName>
        <fullName evidence="2">Uncharacterized protein</fullName>
    </submittedName>
</protein>
<keyword evidence="3" id="KW-1185">Reference proteome</keyword>
<dbReference type="STRING" id="285351.SAMN04488035_1950"/>
<keyword evidence="1" id="KW-0732">Signal</keyword>
<accession>A0A1I2GUK5</accession>
<dbReference type="EMBL" id="FONZ01000003">
    <property type="protein sequence ID" value="SFF20261.1"/>
    <property type="molecule type" value="Genomic_DNA"/>
</dbReference>
<organism evidence="2 3">
    <name type="scientific">Flavimobilis marinus</name>
    <dbReference type="NCBI Taxonomy" id="285351"/>
    <lineage>
        <taxon>Bacteria</taxon>
        <taxon>Bacillati</taxon>
        <taxon>Actinomycetota</taxon>
        <taxon>Actinomycetes</taxon>
        <taxon>Micrococcales</taxon>
        <taxon>Jonesiaceae</taxon>
        <taxon>Flavimobilis</taxon>
    </lineage>
</organism>
<name>A0A1I2GUK5_9MICO</name>
<reference evidence="3" key="1">
    <citation type="submission" date="2016-10" db="EMBL/GenBank/DDBJ databases">
        <authorList>
            <person name="Varghese N."/>
            <person name="Submissions S."/>
        </authorList>
    </citation>
    <scope>NUCLEOTIDE SEQUENCE [LARGE SCALE GENOMIC DNA]</scope>
    <source>
        <strain evidence="3">DSM 19083</strain>
    </source>
</reference>